<dbReference type="EMBL" id="KN714776">
    <property type="protein sequence ID" value="KUI61424.1"/>
    <property type="molecule type" value="Genomic_DNA"/>
</dbReference>
<evidence type="ECO:0000313" key="5">
    <source>
        <dbReference type="EMBL" id="KUI61424.1"/>
    </source>
</evidence>
<name>A0A194VC04_CYTMA</name>
<dbReference type="GO" id="GO:0005737">
    <property type="term" value="C:cytoplasm"/>
    <property type="evidence" value="ECO:0007669"/>
    <property type="project" value="TreeGrafter"/>
</dbReference>
<dbReference type="Pfam" id="PF10428">
    <property type="entry name" value="SOG2"/>
    <property type="match status" value="1"/>
</dbReference>
<dbReference type="Pfam" id="PF23598">
    <property type="entry name" value="LRR_14"/>
    <property type="match status" value="1"/>
</dbReference>
<feature type="domain" description="Disease resistance R13L4/SHOC-2-like LRR" evidence="4">
    <location>
        <begin position="141"/>
        <end position="216"/>
    </location>
</feature>
<dbReference type="InterPro" id="IPR050216">
    <property type="entry name" value="LRR_domain-containing"/>
</dbReference>
<proteinExistence type="predicted"/>
<evidence type="ECO:0000256" key="1">
    <source>
        <dbReference type="ARBA" id="ARBA00022614"/>
    </source>
</evidence>
<evidence type="ECO:0000256" key="2">
    <source>
        <dbReference type="ARBA" id="ARBA00022737"/>
    </source>
</evidence>
<sequence length="978" mass="106377">MERPSGLNPGQAGLPGNPAQGRRPGVAAGVNIPPPPPIPKNVRKMPSSSGLTASAPIAASQVVVLAKEAMKKALEENESQAGEASVVSSEIKAGVTVNLSHKNIQKLPEEVVDIIKDQLERLALSHNKISSFPARFSECSLLRYLNVRSNRISEFPLPLCDLKSLEILDLGRNQLKVLPPDIAKLTSLKVLAVQKNFIKELPLCLADMGSLQMIKLDGNPIIFPPRDVLQAQASSPPNEGFLKETEVKELTITTSIKKFLRQHAQHDRMEAEAAAAAAAGGEDSSEGVETPRLPPSKRVASGRFPIKVNGTDVPDLRSPNNAARPPPIPTRSHYRGLSQQNTAIRRPGAMPLTIGNVNERVRSNSETLLQPRSQYPVDRQRRMASVSKRAQELGTLDETQANNLFSHYRGLSHGSAMQGTNGNGLAVKSPASPAEPFLQRPIYVRRLSVLPERKRESKYVDPVLEAAKGILYSVFQIHPMIQMLMHLTSDGTSKRSSLEIVFYNTNVHVEQLEQEIQRHEAAIETEESGPKENESVQRACITLVNAYAHVCSLLATNVDMFIDNGDPRYIRTLLMLLYNSIMELRVTVSNPSPDAGFRRAANRAAMGDTIRPHPHSRESSVTPTADRPGHGFRSRSGNFVHNPSNLRVATDVPLNPMPVPYVNGTGRAAAITPTPRSGESWTSNSSRGLNGDFTEEDRLFEKIFLSLQRSTNWVMRTLPSLNSQFGACLDNAMVHGAPKVMQHWRILIGKCSTAIHNTEMLKKRLSIIKLKEPGIRTHGGFWALCNNFIDAWAELGKMVKDIATGVPEVQLPHDTRQRLRPIQHSVQETCALIQASPWADALRGHSYPNSASSSFGGSSSQNQVLPIQTNLPMTPQSAALGPAVQATVATPQSASFANAFNGGVFERADALISMGGRSMGSRNGTMSSASGHSSLSSINSTTSSNDELMTPGPLAHPGPPPYGAPLPIRLNHDRRVAL</sequence>
<dbReference type="InterPro" id="IPR019487">
    <property type="entry name" value="RAM_signalling_pathway_SOG2"/>
</dbReference>
<reference evidence="6" key="1">
    <citation type="submission" date="2014-12" db="EMBL/GenBank/DDBJ databases">
        <title>Genome Sequence of Valsa Canker Pathogens Uncovers a Specific Adaption of Colonization on Woody Bark.</title>
        <authorList>
            <person name="Yin Z."/>
            <person name="Liu H."/>
            <person name="Gao X."/>
            <person name="Li Z."/>
            <person name="Song N."/>
            <person name="Ke X."/>
            <person name="Dai Q."/>
            <person name="Wu Y."/>
            <person name="Sun Y."/>
            <person name="Xu J.-R."/>
            <person name="Kang Z.K."/>
            <person name="Wang L."/>
            <person name="Huang L."/>
        </authorList>
    </citation>
    <scope>NUCLEOTIDE SEQUENCE [LARGE SCALE GENOMIC DNA]</scope>
    <source>
        <strain evidence="6">SXYL134</strain>
    </source>
</reference>
<dbReference type="InterPro" id="IPR001611">
    <property type="entry name" value="Leu-rich_rpt"/>
</dbReference>
<keyword evidence="6" id="KW-1185">Reference proteome</keyword>
<dbReference type="PANTHER" id="PTHR48051:SF1">
    <property type="entry name" value="RAS SUPPRESSOR PROTEIN 1"/>
    <property type="match status" value="1"/>
</dbReference>
<gene>
    <name evidence="5" type="ORF">VP1G_08592</name>
</gene>
<protein>
    <submittedName>
        <fullName evidence="5">Leucine-rich repeat-containing protein sog2</fullName>
    </submittedName>
</protein>
<dbReference type="InterPro" id="IPR003591">
    <property type="entry name" value="Leu-rich_rpt_typical-subtyp"/>
</dbReference>
<feature type="region of interest" description="Disordered" evidence="3">
    <location>
        <begin position="1"/>
        <end position="51"/>
    </location>
</feature>
<dbReference type="PROSITE" id="PS51450">
    <property type="entry name" value="LRR"/>
    <property type="match status" value="1"/>
</dbReference>
<keyword evidence="1" id="KW-0433">Leucine-rich repeat</keyword>
<feature type="region of interest" description="Disordered" evidence="3">
    <location>
        <begin position="919"/>
        <end position="978"/>
    </location>
</feature>
<feature type="region of interest" description="Disordered" evidence="3">
    <location>
        <begin position="263"/>
        <end position="334"/>
    </location>
</feature>
<dbReference type="InterPro" id="IPR055414">
    <property type="entry name" value="LRR_R13L4/SHOC2-like"/>
</dbReference>
<dbReference type="OrthoDB" id="1394818at2759"/>
<accession>A0A194VC04</accession>
<dbReference type="PANTHER" id="PTHR48051">
    <property type="match status" value="1"/>
</dbReference>
<dbReference type="Gene3D" id="3.80.10.10">
    <property type="entry name" value="Ribonuclease Inhibitor"/>
    <property type="match status" value="1"/>
</dbReference>
<dbReference type="AlphaFoldDB" id="A0A194VC04"/>
<keyword evidence="2" id="KW-0677">Repeat</keyword>
<dbReference type="SMART" id="SM00369">
    <property type="entry name" value="LRR_TYP"/>
    <property type="match status" value="4"/>
</dbReference>
<dbReference type="InterPro" id="IPR032675">
    <property type="entry name" value="LRR_dom_sf"/>
</dbReference>
<feature type="compositionally biased region" description="Pro residues" evidence="3">
    <location>
        <begin position="954"/>
        <end position="964"/>
    </location>
</feature>
<feature type="compositionally biased region" description="Low complexity" evidence="3">
    <location>
        <begin position="272"/>
        <end position="282"/>
    </location>
</feature>
<evidence type="ECO:0000313" key="6">
    <source>
        <dbReference type="Proteomes" id="UP000078576"/>
    </source>
</evidence>
<evidence type="ECO:0000256" key="3">
    <source>
        <dbReference type="SAM" id="MobiDB-lite"/>
    </source>
</evidence>
<dbReference type="Proteomes" id="UP000078576">
    <property type="component" value="Unassembled WGS sequence"/>
</dbReference>
<evidence type="ECO:0000259" key="4">
    <source>
        <dbReference type="Pfam" id="PF23598"/>
    </source>
</evidence>
<feature type="compositionally biased region" description="Low complexity" evidence="3">
    <location>
        <begin position="919"/>
        <end position="944"/>
    </location>
</feature>
<dbReference type="STRING" id="694573.A0A194VC04"/>
<feature type="region of interest" description="Disordered" evidence="3">
    <location>
        <begin position="608"/>
        <end position="638"/>
    </location>
</feature>
<organism evidence="5 6">
    <name type="scientific">Cytospora mali</name>
    <name type="common">Apple Valsa canker fungus</name>
    <name type="synonym">Valsa mali</name>
    <dbReference type="NCBI Taxonomy" id="578113"/>
    <lineage>
        <taxon>Eukaryota</taxon>
        <taxon>Fungi</taxon>
        <taxon>Dikarya</taxon>
        <taxon>Ascomycota</taxon>
        <taxon>Pezizomycotina</taxon>
        <taxon>Sordariomycetes</taxon>
        <taxon>Sordariomycetidae</taxon>
        <taxon>Diaporthales</taxon>
        <taxon>Cytosporaceae</taxon>
        <taxon>Cytospora</taxon>
    </lineage>
</organism>
<dbReference type="SUPFAM" id="SSF52075">
    <property type="entry name" value="Outer arm dynein light chain 1"/>
    <property type="match status" value="1"/>
</dbReference>